<dbReference type="EC" id="2.7.13.3" evidence="2"/>
<name>A0ABN1JK05_9BURK</name>
<dbReference type="PANTHER" id="PTHR45436">
    <property type="entry name" value="SENSOR HISTIDINE KINASE YKOH"/>
    <property type="match status" value="1"/>
</dbReference>
<dbReference type="InterPro" id="IPR005467">
    <property type="entry name" value="His_kinase_dom"/>
</dbReference>
<dbReference type="SUPFAM" id="SSF48452">
    <property type="entry name" value="TPR-like"/>
    <property type="match status" value="1"/>
</dbReference>
<dbReference type="SUPFAM" id="SSF47384">
    <property type="entry name" value="Homodimeric domain of signal transducing histidine kinase"/>
    <property type="match status" value="1"/>
</dbReference>
<feature type="domain" description="Histidine kinase" evidence="8">
    <location>
        <begin position="556"/>
        <end position="757"/>
    </location>
</feature>
<keyword evidence="10" id="KW-1185">Reference proteome</keyword>
<dbReference type="CDD" id="cd00075">
    <property type="entry name" value="HATPase"/>
    <property type="match status" value="1"/>
</dbReference>
<dbReference type="PANTHER" id="PTHR45436:SF5">
    <property type="entry name" value="SENSOR HISTIDINE KINASE TRCS"/>
    <property type="match status" value="1"/>
</dbReference>
<sequence length="761" mass="81119">MNPQPGADLMEALEPVATEEFVAAWQHRLPALFGEARALQLVTLAWHLRQRDPALAAVLADEAQPLLATSAPAVAGTALARLSLVRAEACLLRADFDAAGAQAQAALAAFMGRGEHAGCCDALMLAANIASDLGQYRERDAALARARDCAVAGGDGLRVALVHAALAYNAAAANDPNAETCWAAAMNDLVATGIPVLTVVANDFRVAMAFKRGDHGPAIPWLRDQMAAAGRCGMVRKQISTAANLGLAFSMLNDHGAALDWAQQSLDMARRTGWPVAIGAGLVQMAPVLAKLDQPEAAQAMLDESIDVLAPLTGCFFYLPALSFSGLFALQRGDAQAALLAYAELERKSHGHYREQFLFSVHIGRARALSLLGRGPEAEQDALRALATAVANGELTAQIEVLQFLAQLHDRFELAPPTRAAATSAPLHYLGLALDVAAEIPGFTVPDHLLTLVAEQHAKVGDHARAYACARAAAAAREATHGREVRDRAMATQLRHEAERARAESEHLRRLADVEAKRAQALGSALSDLRAAQTELLRRNELQARMSAEREETLAFLAHDLRAPLTAIAAALSDTPREDTLLRTGRLAQRALTMTDRFLDIARLSRLPLSGRVSLDLASLIDEACETFERRAVQEGRTLEQALVFGVAVLGHREALTRAFCNLVDNALKFSRPGGRVDVLMQVTEQEAGLIVTDDGAGMPVPAQQLLLRTGSDRTPAASGRLGLAIVAEVAKVHEARVVVEASGAGTRVELWLPRATANSP</sequence>
<keyword evidence="5" id="KW-0812">Transmembrane</keyword>
<evidence type="ECO:0000256" key="2">
    <source>
        <dbReference type="ARBA" id="ARBA00012438"/>
    </source>
</evidence>
<evidence type="ECO:0000313" key="10">
    <source>
        <dbReference type="Proteomes" id="UP001500279"/>
    </source>
</evidence>
<evidence type="ECO:0000256" key="1">
    <source>
        <dbReference type="ARBA" id="ARBA00000085"/>
    </source>
</evidence>
<evidence type="ECO:0000259" key="8">
    <source>
        <dbReference type="PROSITE" id="PS50109"/>
    </source>
</evidence>
<protein>
    <recommendedName>
        <fullName evidence="2">histidine kinase</fullName>
        <ecNumber evidence="2">2.7.13.3</ecNumber>
    </recommendedName>
</protein>
<dbReference type="Gene3D" id="3.30.565.10">
    <property type="entry name" value="Histidine kinase-like ATPase, C-terminal domain"/>
    <property type="match status" value="1"/>
</dbReference>
<dbReference type="SMART" id="SM00387">
    <property type="entry name" value="HATPase_c"/>
    <property type="match status" value="1"/>
</dbReference>
<dbReference type="PROSITE" id="PS50109">
    <property type="entry name" value="HIS_KIN"/>
    <property type="match status" value="1"/>
</dbReference>
<evidence type="ECO:0000256" key="3">
    <source>
        <dbReference type="ARBA" id="ARBA00022553"/>
    </source>
</evidence>
<accession>A0ABN1JK05</accession>
<evidence type="ECO:0000256" key="7">
    <source>
        <dbReference type="ARBA" id="ARBA00022989"/>
    </source>
</evidence>
<evidence type="ECO:0000256" key="6">
    <source>
        <dbReference type="ARBA" id="ARBA00022777"/>
    </source>
</evidence>
<keyword evidence="3" id="KW-0597">Phosphoprotein</keyword>
<dbReference type="InterPro" id="IPR036097">
    <property type="entry name" value="HisK_dim/P_sf"/>
</dbReference>
<dbReference type="InterPro" id="IPR036890">
    <property type="entry name" value="HATPase_C_sf"/>
</dbReference>
<dbReference type="InterPro" id="IPR050428">
    <property type="entry name" value="TCS_sensor_his_kinase"/>
</dbReference>
<dbReference type="InterPro" id="IPR011990">
    <property type="entry name" value="TPR-like_helical_dom_sf"/>
</dbReference>
<dbReference type="InterPro" id="IPR003594">
    <property type="entry name" value="HATPase_dom"/>
</dbReference>
<organism evidence="9 10">
    <name type="scientific">Ideonella azotifigens</name>
    <dbReference type="NCBI Taxonomy" id="513160"/>
    <lineage>
        <taxon>Bacteria</taxon>
        <taxon>Pseudomonadati</taxon>
        <taxon>Pseudomonadota</taxon>
        <taxon>Betaproteobacteria</taxon>
        <taxon>Burkholderiales</taxon>
        <taxon>Sphaerotilaceae</taxon>
        <taxon>Ideonella</taxon>
    </lineage>
</organism>
<dbReference type="SUPFAM" id="SSF55874">
    <property type="entry name" value="ATPase domain of HSP90 chaperone/DNA topoisomerase II/histidine kinase"/>
    <property type="match status" value="1"/>
</dbReference>
<dbReference type="CDD" id="cd00082">
    <property type="entry name" value="HisKA"/>
    <property type="match status" value="1"/>
</dbReference>
<reference evidence="9 10" key="1">
    <citation type="journal article" date="2019" name="Int. J. Syst. Evol. Microbiol.">
        <title>The Global Catalogue of Microorganisms (GCM) 10K type strain sequencing project: providing services to taxonomists for standard genome sequencing and annotation.</title>
        <authorList>
            <consortium name="The Broad Institute Genomics Platform"/>
            <consortium name="The Broad Institute Genome Sequencing Center for Infectious Disease"/>
            <person name="Wu L."/>
            <person name="Ma J."/>
        </authorList>
    </citation>
    <scope>NUCLEOTIDE SEQUENCE [LARGE SCALE GENOMIC DNA]</scope>
    <source>
        <strain evidence="9 10">JCM 15503</strain>
    </source>
</reference>
<keyword evidence="7" id="KW-0472">Membrane</keyword>
<dbReference type="Gene3D" id="1.25.40.10">
    <property type="entry name" value="Tetratricopeptide repeat domain"/>
    <property type="match status" value="1"/>
</dbReference>
<gene>
    <name evidence="9" type="ORF">GCM10009107_03870</name>
</gene>
<evidence type="ECO:0000313" key="9">
    <source>
        <dbReference type="EMBL" id="GAA0741368.1"/>
    </source>
</evidence>
<evidence type="ECO:0000256" key="4">
    <source>
        <dbReference type="ARBA" id="ARBA00022679"/>
    </source>
</evidence>
<comment type="catalytic activity">
    <reaction evidence="1">
        <text>ATP + protein L-histidine = ADP + protein N-phospho-L-histidine.</text>
        <dbReference type="EC" id="2.7.13.3"/>
    </reaction>
</comment>
<keyword evidence="6" id="KW-0418">Kinase</keyword>
<keyword evidence="4" id="KW-0808">Transferase</keyword>
<dbReference type="Pfam" id="PF02518">
    <property type="entry name" value="HATPase_c"/>
    <property type="match status" value="1"/>
</dbReference>
<dbReference type="RefSeq" id="WP_231011654.1">
    <property type="nucleotide sequence ID" value="NZ_BAAAEW010000003.1"/>
</dbReference>
<dbReference type="EMBL" id="BAAAEW010000003">
    <property type="protein sequence ID" value="GAA0741368.1"/>
    <property type="molecule type" value="Genomic_DNA"/>
</dbReference>
<proteinExistence type="predicted"/>
<dbReference type="Proteomes" id="UP001500279">
    <property type="component" value="Unassembled WGS sequence"/>
</dbReference>
<keyword evidence="7" id="KW-1133">Transmembrane helix</keyword>
<dbReference type="InterPro" id="IPR003661">
    <property type="entry name" value="HisK_dim/P_dom"/>
</dbReference>
<comment type="caution">
    <text evidence="9">The sequence shown here is derived from an EMBL/GenBank/DDBJ whole genome shotgun (WGS) entry which is preliminary data.</text>
</comment>
<evidence type="ECO:0000256" key="5">
    <source>
        <dbReference type="ARBA" id="ARBA00022692"/>
    </source>
</evidence>